<gene>
    <name evidence="10" type="ORF">PR048_026931</name>
</gene>
<dbReference type="PROSITE" id="PS50005">
    <property type="entry name" value="TPR"/>
    <property type="match status" value="3"/>
</dbReference>
<feature type="repeat" description="TPR" evidence="8">
    <location>
        <begin position="388"/>
        <end position="421"/>
    </location>
</feature>
<evidence type="ECO:0000256" key="8">
    <source>
        <dbReference type="PROSITE-ProRule" id="PRU00339"/>
    </source>
</evidence>
<evidence type="ECO:0000256" key="7">
    <source>
        <dbReference type="ARBA" id="ARBA00023140"/>
    </source>
</evidence>
<dbReference type="SMART" id="SM00028">
    <property type="entry name" value="TPR"/>
    <property type="match status" value="4"/>
</dbReference>
<evidence type="ECO:0000256" key="1">
    <source>
        <dbReference type="ARBA" id="ARBA00004275"/>
    </source>
</evidence>
<proteinExistence type="inferred from homology"/>
<evidence type="ECO:0000256" key="4">
    <source>
        <dbReference type="ARBA" id="ARBA00022490"/>
    </source>
</evidence>
<reference evidence="10 11" key="1">
    <citation type="submission" date="2023-02" db="EMBL/GenBank/DDBJ databases">
        <title>LHISI_Scaffold_Assembly.</title>
        <authorList>
            <person name="Stuart O.P."/>
            <person name="Cleave R."/>
            <person name="Magrath M.J.L."/>
            <person name="Mikheyev A.S."/>
        </authorList>
    </citation>
    <scope>NUCLEOTIDE SEQUENCE [LARGE SCALE GENOMIC DNA]</scope>
    <source>
        <strain evidence="10">Daus_M_001</strain>
        <tissue evidence="10">Leg muscle</tissue>
    </source>
</reference>
<evidence type="ECO:0000256" key="6">
    <source>
        <dbReference type="ARBA" id="ARBA00022803"/>
    </source>
</evidence>
<name>A0ABQ9GMN3_9NEOP</name>
<dbReference type="Pfam" id="PF13432">
    <property type="entry name" value="TPR_16"/>
    <property type="match status" value="2"/>
</dbReference>
<dbReference type="SUPFAM" id="SSF48452">
    <property type="entry name" value="TPR-like"/>
    <property type="match status" value="1"/>
</dbReference>
<comment type="caution">
    <text evidence="10">The sequence shown here is derived from an EMBL/GenBank/DDBJ whole genome shotgun (WGS) entry which is preliminary data.</text>
</comment>
<keyword evidence="7" id="KW-0576">Peroxisome</keyword>
<dbReference type="PANTHER" id="PTHR10130:SF0">
    <property type="entry name" value="GH08708P"/>
    <property type="match status" value="1"/>
</dbReference>
<keyword evidence="6 8" id="KW-0802">TPR repeat</keyword>
<dbReference type="InterPro" id="IPR011990">
    <property type="entry name" value="TPR-like_helical_dom_sf"/>
</dbReference>
<keyword evidence="9" id="KW-0472">Membrane</keyword>
<evidence type="ECO:0000313" key="11">
    <source>
        <dbReference type="Proteomes" id="UP001159363"/>
    </source>
</evidence>
<sequence length="624" mass="69193">MIFGGMGLLGFLEAVLNSRPLCELSVIVGTVKGISRFPFSSPRSFSNVVLVCVAVHEVHEADLERAWSEVTTHGTEAAAPENGQMCSLLQDSTELHSSRDHLWSEEFSQIMDPFTWYRGICSGIVVSAVVSVVVSWYLRWYRDICSGIGVSAVVSWYLQWYRGIGATLNKTIGRCFLCIRCVKCQYNYNIYNARLRKLSSIWATKCRGYCQTLVLESICNMVAAIAYQFQRDNPMSGLEDALAEGKKKLELGDVPSAVLCFEVAVQRDEHCAEAWFLLGTSQAENEQDCAAIPALKKCMALDPDNLPALMTLASSYTNEGHQFQACNVLKTWLQQNVKYSNLVPEHLRSKDHAKSSVLSAYLSRDMCTELQGLFLEAARQNPVGTIDPDVQSGLGVLFNLTNEYDKAADCFRTALQVRHDDFRLWNRLGATLANGNRSEEAVEAYHHALQLSPGFIRARYNLGISCINLTAYREAAEHLLTALNQQAAGVDMEGRSAFRNMSSTIWTTLRLVVALLDRRDLYDAVDSRRRGLKEIVKLTLLASGSLHKLSPALVASIAKLNHREKAQTLLHLQDPVTPEVPKDLFADPVCTGLAEYPCYPSPNSSANISTQACSTCINFITTQG</sequence>
<keyword evidence="11" id="KW-1185">Reference proteome</keyword>
<feature type="transmembrane region" description="Helical" evidence="9">
    <location>
        <begin position="116"/>
        <end position="138"/>
    </location>
</feature>
<accession>A0ABQ9GMN3</accession>
<dbReference type="PANTHER" id="PTHR10130">
    <property type="entry name" value="PEROXISOMAL TARGETING SIGNAL 1 RECEPTOR PEX5"/>
    <property type="match status" value="1"/>
</dbReference>
<evidence type="ECO:0000256" key="5">
    <source>
        <dbReference type="ARBA" id="ARBA00022737"/>
    </source>
</evidence>
<dbReference type="InterPro" id="IPR019734">
    <property type="entry name" value="TPR_rpt"/>
</dbReference>
<organism evidence="10 11">
    <name type="scientific">Dryococelus australis</name>
    <dbReference type="NCBI Taxonomy" id="614101"/>
    <lineage>
        <taxon>Eukaryota</taxon>
        <taxon>Metazoa</taxon>
        <taxon>Ecdysozoa</taxon>
        <taxon>Arthropoda</taxon>
        <taxon>Hexapoda</taxon>
        <taxon>Insecta</taxon>
        <taxon>Pterygota</taxon>
        <taxon>Neoptera</taxon>
        <taxon>Polyneoptera</taxon>
        <taxon>Phasmatodea</taxon>
        <taxon>Verophasmatodea</taxon>
        <taxon>Anareolatae</taxon>
        <taxon>Phasmatidae</taxon>
        <taxon>Eurycanthinae</taxon>
        <taxon>Dryococelus</taxon>
    </lineage>
</organism>
<keyword evidence="9" id="KW-0812">Transmembrane</keyword>
<feature type="repeat" description="TPR" evidence="8">
    <location>
        <begin position="422"/>
        <end position="455"/>
    </location>
</feature>
<dbReference type="InterPro" id="IPR024111">
    <property type="entry name" value="PEX5/PEX5L"/>
</dbReference>
<dbReference type="Gene3D" id="1.25.40.10">
    <property type="entry name" value="Tetratricopeptide repeat domain"/>
    <property type="match status" value="1"/>
</dbReference>
<comment type="subcellular location">
    <subcellularLocation>
        <location evidence="2">Cytoplasm</location>
    </subcellularLocation>
    <subcellularLocation>
        <location evidence="1">Peroxisome</location>
    </subcellularLocation>
</comment>
<protein>
    <submittedName>
        <fullName evidence="10">Uncharacterized protein</fullName>
    </submittedName>
</protein>
<keyword evidence="5" id="KW-0677">Repeat</keyword>
<dbReference type="EMBL" id="JARBHB010000011">
    <property type="protein sequence ID" value="KAJ8873297.1"/>
    <property type="molecule type" value="Genomic_DNA"/>
</dbReference>
<evidence type="ECO:0000313" key="10">
    <source>
        <dbReference type="EMBL" id="KAJ8873297.1"/>
    </source>
</evidence>
<evidence type="ECO:0000256" key="3">
    <source>
        <dbReference type="ARBA" id="ARBA00005348"/>
    </source>
</evidence>
<dbReference type="Proteomes" id="UP001159363">
    <property type="component" value="Chromosome 10"/>
</dbReference>
<comment type="similarity">
    <text evidence="3">Belongs to the peroxisomal targeting signal receptor family.</text>
</comment>
<keyword evidence="4" id="KW-0963">Cytoplasm</keyword>
<evidence type="ECO:0000256" key="2">
    <source>
        <dbReference type="ARBA" id="ARBA00004496"/>
    </source>
</evidence>
<keyword evidence="9" id="KW-1133">Transmembrane helix</keyword>
<evidence type="ECO:0000256" key="9">
    <source>
        <dbReference type="SAM" id="Phobius"/>
    </source>
</evidence>
<feature type="repeat" description="TPR" evidence="8">
    <location>
        <begin position="272"/>
        <end position="305"/>
    </location>
</feature>